<dbReference type="InterPro" id="IPR046772">
    <property type="entry name" value="pAdhesive_6"/>
</dbReference>
<dbReference type="Pfam" id="PF09479">
    <property type="entry name" value="Flg_new"/>
    <property type="match status" value="7"/>
</dbReference>
<dbReference type="InterPro" id="IPR013378">
    <property type="entry name" value="InlB-like_B-rpt"/>
</dbReference>
<keyword evidence="7" id="KW-1133">Transmembrane helix</keyword>
<keyword evidence="4" id="KW-0732">Signal</keyword>
<dbReference type="Gene3D" id="2.60.40.10">
    <property type="entry name" value="Immunoglobulins"/>
    <property type="match status" value="1"/>
</dbReference>
<evidence type="ECO:0000259" key="9">
    <source>
        <dbReference type="Pfam" id="PF17210"/>
    </source>
</evidence>
<feature type="domain" description="SD-repeat containing protein B" evidence="9">
    <location>
        <begin position="989"/>
        <end position="1058"/>
    </location>
</feature>
<feature type="region of interest" description="Disordered" evidence="6">
    <location>
        <begin position="1723"/>
        <end position="1764"/>
    </location>
</feature>
<protein>
    <submittedName>
        <fullName evidence="11">LPXTG cell wall anchor domain-containing protein</fullName>
    </submittedName>
</protein>
<dbReference type="NCBIfam" id="TIGR01167">
    <property type="entry name" value="LPXTG_anchor"/>
    <property type="match status" value="1"/>
</dbReference>
<evidence type="ECO:0000256" key="4">
    <source>
        <dbReference type="ARBA" id="ARBA00022729"/>
    </source>
</evidence>
<dbReference type="InterPro" id="IPR042229">
    <property type="entry name" value="Listeria/Bacterioides_rpt_sf"/>
</dbReference>
<evidence type="ECO:0000313" key="12">
    <source>
        <dbReference type="Proteomes" id="UP000587800"/>
    </source>
</evidence>
<dbReference type="Pfam" id="PF20595">
    <property type="entry name" value="pAdhesive_6"/>
    <property type="match status" value="1"/>
</dbReference>
<evidence type="ECO:0000259" key="8">
    <source>
        <dbReference type="Pfam" id="PF00746"/>
    </source>
</evidence>
<dbReference type="NCBIfam" id="TIGR02543">
    <property type="entry name" value="List_Bact_rpt"/>
    <property type="match status" value="2"/>
</dbReference>
<feature type="domain" description="Gram-positive cocci surface proteins LPxTG" evidence="8">
    <location>
        <begin position="1767"/>
        <end position="1799"/>
    </location>
</feature>
<feature type="compositionally biased region" description="Basic and acidic residues" evidence="6">
    <location>
        <begin position="65"/>
        <end position="83"/>
    </location>
</feature>
<sequence length="1807" mass="197179">MKIKKQMIIATVIALILQFIVPLTGTAEQGLMPSSADKATVGEQKSNSAEETTKDSSNEAVEESITPKKEIVTEEKQLLNKENTKTNLKGMEETSSQASFNNQSLVGDNSESYKWENFIGAGRFNNNLSIEAHFNPRPIEGKKITIALSKEFEYSSLPGFKKSGGKLVFDRTSLSSQFASVITNATIEYPQIYGKNMTTSGIVTYELANTVSTVNMTINLGVNNRFVINESGRDYVNPIEVSYSEAGNENFYQESFEKITLSPGAMIIPRFFAKFSQKYKQVSRDETGIFSTGTFYFMTTGGQGIENVGAYLDSYSYEVKYDKRLDLKAAVFQHADSVSIQELPEKEDSDYKYARISAKQILAAGEVYYKVAFADGVNPSEMEAGTKLHIATTGKQTYKANNREEVVNGSLISQVEVGAEITKEFENKLVASDSTRQFPINEGSDYAYLGRFNIENRQLQAVTNQKFKASFDTDNLKVQAMRIATIGKKTKNIKLTTTTGRVVNVPDNSSALSIDQIVDLANYEQASGEFLATVEWTDDVPANYAGVSTEYFGVGGLQIYGNLKASVKVGDTINNELSYGDADTFATAAEKTNLSIKVIGNASFAGLVRSSETNLFGGERASIFNSINVKGDGSDGMVSAFKGINIYAREDGGITITPDDFLAVDSTGKVFSVKDGNVTVIETIDNTGAKVYQFSIPDYDVNPAMTAKKRMEDIKIGIYASKTSPTKTHSLANLVYMEPMDKDVAIRATSKLMGVDKNKYGLGERALTDNIFTALPSASLIIQANIDFNVTTAANLDGGPFINYDGTPNTIIDLNPVSQSQYGLKILNSSGKTVDGYQTIIPIPKRKETTDPSYQLQSEKFGWTVNLTEPLDLSSNKYNYTVLYATKYELQFNSSNWKKWDEIDDKTEIRAVYIQTKDKINSVEKATVDNPGEDLIAFNIDMDKKTADEDAGNVNIYKALVRRSLDGIVTTAPSEAVAIRLQTGVIKGQIFQDKNRDGVVDTDEAGLNGVKVTAYESGTKNIVASATTKSINGKAGSYNFAGLEKERRIDIVITNPINDDSKRFVATDQVTISADQKEAKISEVEPSSKSAININVGLMTPTKISYDAQGGTGLGTVEVFKYPGDEISTEQILSKAGYTFSGWYTAKTDGEKVEFPYIVGKLDTVLYAHYIGIPETITFDVMGGEVASKPADITLPTGDKVELNKINEPTWPGYAFTGWYNGTTKMPDTFTMPIGGLNLKAHWKALDQTITFDVNEGEEASKPSNIVAPTDSQLNLSTIADPVRAGYEFLGWYQGENKISGIITVPAGGLSLKAKWKALDQTITFDVNEGDLASQPASITLPTDSEIDFSKIPDPIYSGYQFVGWKSKKDGKFVTGKINMPAGGLDLQAVWSASEQIISFDTKGGTSVSPIVAPTNSQVDLDKAITSRKGYEFLGWFDEKDNQKSGTIAIPVGGLKLAAKWKALDQTITFDVNGGDDASKPADIIAPTDSSVDLSTTAEPTRSGYKFLGWYIGDEPISNKINMPAGGAKLVAHWKALKQTITFDVNGGDLSTQPVDLVAVTDSSVNLDTIAKPTRVGYTFEGWYNENGKVSNSFNMPVGGMKLIAKWSRDSWRIKATNIQFKLSEVKEAKSANMLENLIRQKANPTVVSEKSGQIIDDNTSILMENSAVKAKAGKYQVLLSYEKELLAENEDSSKLLVARTGLSTVKVKLNGVVQVAVVDDEKPVKGPNKAPANTKQEHSKNKLTNSKTKATHSKQKGADSQQKITIKSLPETGDQSNASTILIGIFLLLVFVTLRYKKYLSPKHNK</sequence>
<dbReference type="EMBL" id="JAASUB010000006">
    <property type="protein sequence ID" value="MBC1509416.1"/>
    <property type="molecule type" value="Genomic_DNA"/>
</dbReference>
<evidence type="ECO:0000259" key="10">
    <source>
        <dbReference type="Pfam" id="PF20595"/>
    </source>
</evidence>
<keyword evidence="3" id="KW-0964">Secreted</keyword>
<dbReference type="InterPro" id="IPR013783">
    <property type="entry name" value="Ig-like_fold"/>
</dbReference>
<dbReference type="RefSeq" id="WP_185346556.1">
    <property type="nucleotide sequence ID" value="NZ_JAASTV010000008.1"/>
</dbReference>
<proteinExistence type="predicted"/>
<dbReference type="InterPro" id="IPR019931">
    <property type="entry name" value="LPXTG_anchor"/>
</dbReference>
<feature type="domain" description="Putative adhesive" evidence="10">
    <location>
        <begin position="99"/>
        <end position="261"/>
    </location>
</feature>
<evidence type="ECO:0000256" key="3">
    <source>
        <dbReference type="ARBA" id="ARBA00022525"/>
    </source>
</evidence>
<evidence type="ECO:0000256" key="1">
    <source>
        <dbReference type="ARBA" id="ARBA00004168"/>
    </source>
</evidence>
<feature type="region of interest" description="Disordered" evidence="6">
    <location>
        <begin position="34"/>
        <end position="83"/>
    </location>
</feature>
<reference evidence="11 12" key="1">
    <citation type="submission" date="2020-03" db="EMBL/GenBank/DDBJ databases">
        <title>Soil Listeria distribution.</title>
        <authorList>
            <person name="Liao J."/>
            <person name="Wiedmann M."/>
        </authorList>
    </citation>
    <scope>NUCLEOTIDE SEQUENCE [LARGE SCALE GENOMIC DNA]</scope>
    <source>
        <strain evidence="11 12">FSL L7-1515</strain>
    </source>
</reference>
<dbReference type="Pfam" id="PF17210">
    <property type="entry name" value="SdrD_B"/>
    <property type="match status" value="1"/>
</dbReference>
<keyword evidence="5" id="KW-0572">Peptidoglycan-anchor</keyword>
<comment type="subcellular location">
    <subcellularLocation>
        <location evidence="1">Secreted</location>
        <location evidence="1">Cell wall</location>
        <topology evidence="1">Peptidoglycan-anchor</topology>
    </subcellularLocation>
</comment>
<evidence type="ECO:0000256" key="7">
    <source>
        <dbReference type="SAM" id="Phobius"/>
    </source>
</evidence>
<dbReference type="Proteomes" id="UP000587800">
    <property type="component" value="Unassembled WGS sequence"/>
</dbReference>
<dbReference type="Pfam" id="PF00746">
    <property type="entry name" value="Gram_pos_anchor"/>
    <property type="match status" value="1"/>
</dbReference>
<evidence type="ECO:0000256" key="6">
    <source>
        <dbReference type="SAM" id="MobiDB-lite"/>
    </source>
</evidence>
<accession>A0ABR6SUQ3</accession>
<dbReference type="Gene3D" id="2.60.40.4270">
    <property type="entry name" value="Listeria-Bacteroides repeat domain"/>
    <property type="match status" value="7"/>
</dbReference>
<keyword evidence="7" id="KW-0472">Membrane</keyword>
<name>A0ABR6SUQ3_9LIST</name>
<keyword evidence="7" id="KW-0812">Transmembrane</keyword>
<evidence type="ECO:0000256" key="2">
    <source>
        <dbReference type="ARBA" id="ARBA00022512"/>
    </source>
</evidence>
<evidence type="ECO:0000256" key="5">
    <source>
        <dbReference type="ARBA" id="ARBA00023088"/>
    </source>
</evidence>
<gene>
    <name evidence="11" type="ORF">HCJ59_05860</name>
</gene>
<evidence type="ECO:0000313" key="11">
    <source>
        <dbReference type="EMBL" id="MBC1509416.1"/>
    </source>
</evidence>
<keyword evidence="2" id="KW-0134">Cell wall</keyword>
<dbReference type="InterPro" id="IPR033764">
    <property type="entry name" value="Sdr_B"/>
</dbReference>
<feature type="transmembrane region" description="Helical" evidence="7">
    <location>
        <begin position="1779"/>
        <end position="1797"/>
    </location>
</feature>
<organism evidence="11 12">
    <name type="scientific">Listeria immobilis</name>
    <dbReference type="NCBI Taxonomy" id="2713502"/>
    <lineage>
        <taxon>Bacteria</taxon>
        <taxon>Bacillati</taxon>
        <taxon>Bacillota</taxon>
        <taxon>Bacilli</taxon>
        <taxon>Bacillales</taxon>
        <taxon>Listeriaceae</taxon>
        <taxon>Listeria</taxon>
    </lineage>
</organism>
<keyword evidence="12" id="KW-1185">Reference proteome</keyword>
<comment type="caution">
    <text evidence="11">The sequence shown here is derived from an EMBL/GenBank/DDBJ whole genome shotgun (WGS) entry which is preliminary data.</text>
</comment>